<feature type="domain" description="Transposase InsH N-terminal" evidence="2">
    <location>
        <begin position="24"/>
        <end position="112"/>
    </location>
</feature>
<evidence type="ECO:0008006" key="5">
    <source>
        <dbReference type="Google" id="ProtNLM"/>
    </source>
</evidence>
<dbReference type="PANTHER" id="PTHR35604">
    <property type="entry name" value="TRANSPOSASE INSH FOR INSERTION SEQUENCE ELEMENT IS5A-RELATED"/>
    <property type="match status" value="1"/>
</dbReference>
<name>A0A0B7MES8_9FIRM</name>
<proteinExistence type="predicted"/>
<dbReference type="InterPro" id="IPR008490">
    <property type="entry name" value="Transposase_InsH_N"/>
</dbReference>
<dbReference type="GO" id="GO:0003677">
    <property type="term" value="F:DNA binding"/>
    <property type="evidence" value="ECO:0007669"/>
    <property type="project" value="InterPro"/>
</dbReference>
<dbReference type="Proteomes" id="UP000046155">
    <property type="component" value="Unassembled WGS sequence"/>
</dbReference>
<evidence type="ECO:0000259" key="1">
    <source>
        <dbReference type="Pfam" id="PF01609"/>
    </source>
</evidence>
<dbReference type="EMBL" id="CDRZ01000126">
    <property type="protein sequence ID" value="CEO88580.1"/>
    <property type="molecule type" value="Genomic_DNA"/>
</dbReference>
<dbReference type="AlphaFoldDB" id="A0A0B7MES8"/>
<dbReference type="InterPro" id="IPR002559">
    <property type="entry name" value="Transposase_11"/>
</dbReference>
<dbReference type="GO" id="GO:0006313">
    <property type="term" value="P:DNA transposition"/>
    <property type="evidence" value="ECO:0007669"/>
    <property type="project" value="InterPro"/>
</dbReference>
<evidence type="ECO:0000259" key="2">
    <source>
        <dbReference type="Pfam" id="PF05598"/>
    </source>
</evidence>
<sequence length="408" mass="45997">MERDEATLYIRQQCLISFEDALKMQPETRLEKIFSTLDLYPIISRLPRKHNGPRGYNAKYKLRALIAAKIEQIPTMAALVRRLKNDPVFRYICGFGVIASVPSEATMSRFLRELTETGILKELFKSLVNKAEQMGIIDCTSIAIDSTKIEAYEKTKPRKYVSQNGKSADWGVKRNTDGNTEAWFGYKVHAAVDTKSELPVAITVTPANVHNSEIALKLVKKASSVLVKSPKFYLMDSAYDCNDIYETIKNDFHAQAIIALNLRGTRQPRAGFDFDGTPVCSAGFRMVYWGSDNGVNKFRCPHVLDKAECPFGTDWCSSSNYGMVIKTKIEDDSRLFCSPHRGTKNWQKLYDERTSVERYFGRQKKHLGLESITVQGTKKVETHAYLCAIALIATVTAVNTAEREQKAA</sequence>
<dbReference type="PANTHER" id="PTHR35604:SF2">
    <property type="entry name" value="TRANSPOSASE INSH FOR INSERTION SEQUENCE ELEMENT IS5A-RELATED"/>
    <property type="match status" value="1"/>
</dbReference>
<feature type="domain" description="Transposase IS4-like" evidence="1">
    <location>
        <begin position="142"/>
        <end position="391"/>
    </location>
</feature>
<organism evidence="3 4">
    <name type="scientific">Syntrophaceticus schinkii</name>
    <dbReference type="NCBI Taxonomy" id="499207"/>
    <lineage>
        <taxon>Bacteria</taxon>
        <taxon>Bacillati</taxon>
        <taxon>Bacillota</taxon>
        <taxon>Clostridia</taxon>
        <taxon>Thermoanaerobacterales</taxon>
        <taxon>Thermoanaerobacterales Family III. Incertae Sedis</taxon>
        <taxon>Syntrophaceticus</taxon>
    </lineage>
</organism>
<dbReference type="Pfam" id="PF05598">
    <property type="entry name" value="DUF772"/>
    <property type="match status" value="1"/>
</dbReference>
<evidence type="ECO:0000313" key="3">
    <source>
        <dbReference type="EMBL" id="CEO88580.1"/>
    </source>
</evidence>
<protein>
    <recommendedName>
        <fullName evidence="5">Transposase</fullName>
    </recommendedName>
</protein>
<dbReference type="GO" id="GO:0004803">
    <property type="term" value="F:transposase activity"/>
    <property type="evidence" value="ECO:0007669"/>
    <property type="project" value="InterPro"/>
</dbReference>
<dbReference type="Pfam" id="PF01609">
    <property type="entry name" value="DDE_Tnp_1"/>
    <property type="match status" value="1"/>
</dbReference>
<gene>
    <name evidence="3" type="ORF">SSCH_2110003</name>
</gene>
<keyword evidence="4" id="KW-1185">Reference proteome</keyword>
<evidence type="ECO:0000313" key="4">
    <source>
        <dbReference type="Proteomes" id="UP000046155"/>
    </source>
</evidence>
<accession>A0A0B7MES8</accession>
<reference evidence="4" key="1">
    <citation type="submission" date="2015-01" db="EMBL/GenBank/DDBJ databases">
        <authorList>
            <person name="Manzoor Shahid"/>
            <person name="Zubair Saima"/>
        </authorList>
    </citation>
    <scope>NUCLEOTIDE SEQUENCE [LARGE SCALE GENOMIC DNA]</scope>
    <source>
        <strain evidence="4">Sp3</strain>
    </source>
</reference>